<dbReference type="GeneID" id="37072121"/>
<dbReference type="Pfam" id="PF13374">
    <property type="entry name" value="TPR_10"/>
    <property type="match status" value="1"/>
</dbReference>
<evidence type="ECO:0000313" key="1">
    <source>
        <dbReference type="EMBL" id="PYH41255.1"/>
    </source>
</evidence>
<sequence>MYNLAFTLKALGKVSNAISLLRECADLRNNILGSHHPHAISLLRECADLRNNILGSHHPHAISSSNTLRDWETAATQSSESQPSALLHSPTKSEFDAHCCQRSYYLGFENCWTQTASLHEFLPKTIISV</sequence>
<name>A0A318Z1U2_9EURO</name>
<dbReference type="EMBL" id="KZ821267">
    <property type="protein sequence ID" value="PYH41255.1"/>
    <property type="molecule type" value="Genomic_DNA"/>
</dbReference>
<protein>
    <recommendedName>
        <fullName evidence="3">Kinesin light chain</fullName>
    </recommendedName>
</protein>
<organism evidence="1 2">
    <name type="scientific">Aspergillus saccharolyticus JOP 1030-1</name>
    <dbReference type="NCBI Taxonomy" id="1450539"/>
    <lineage>
        <taxon>Eukaryota</taxon>
        <taxon>Fungi</taxon>
        <taxon>Dikarya</taxon>
        <taxon>Ascomycota</taxon>
        <taxon>Pezizomycotina</taxon>
        <taxon>Eurotiomycetes</taxon>
        <taxon>Eurotiomycetidae</taxon>
        <taxon>Eurotiales</taxon>
        <taxon>Aspergillaceae</taxon>
        <taxon>Aspergillus</taxon>
        <taxon>Aspergillus subgen. Circumdati</taxon>
    </lineage>
</organism>
<keyword evidence="2" id="KW-1185">Reference proteome</keyword>
<dbReference type="AlphaFoldDB" id="A0A318Z1U2"/>
<reference evidence="1 2" key="1">
    <citation type="submission" date="2016-12" db="EMBL/GenBank/DDBJ databases">
        <title>The genomes of Aspergillus section Nigri reveals drivers in fungal speciation.</title>
        <authorList>
            <consortium name="DOE Joint Genome Institute"/>
            <person name="Vesth T.C."/>
            <person name="Nybo J."/>
            <person name="Theobald S."/>
            <person name="Brandl J."/>
            <person name="Frisvad J.C."/>
            <person name="Nielsen K.F."/>
            <person name="Lyhne E.K."/>
            <person name="Kogle M.E."/>
            <person name="Kuo A."/>
            <person name="Riley R."/>
            <person name="Clum A."/>
            <person name="Nolan M."/>
            <person name="Lipzen A."/>
            <person name="Salamov A."/>
            <person name="Henrissat B."/>
            <person name="Wiebenga A."/>
            <person name="De Vries R.P."/>
            <person name="Grigoriev I.V."/>
            <person name="Mortensen U.H."/>
            <person name="Andersen M.R."/>
            <person name="Baker S.E."/>
        </authorList>
    </citation>
    <scope>NUCLEOTIDE SEQUENCE [LARGE SCALE GENOMIC DNA]</scope>
    <source>
        <strain evidence="1 2">JOP 1030-1</strain>
    </source>
</reference>
<evidence type="ECO:0008006" key="3">
    <source>
        <dbReference type="Google" id="ProtNLM"/>
    </source>
</evidence>
<gene>
    <name evidence="1" type="ORF">BP01DRAFT_184583</name>
</gene>
<dbReference type="Proteomes" id="UP000248349">
    <property type="component" value="Unassembled WGS sequence"/>
</dbReference>
<dbReference type="RefSeq" id="XP_025427237.1">
    <property type="nucleotide sequence ID" value="XM_025570893.1"/>
</dbReference>
<accession>A0A318Z1U2</accession>
<dbReference type="OrthoDB" id="5986190at2759"/>
<evidence type="ECO:0000313" key="2">
    <source>
        <dbReference type="Proteomes" id="UP000248349"/>
    </source>
</evidence>
<dbReference type="InterPro" id="IPR011990">
    <property type="entry name" value="TPR-like_helical_dom_sf"/>
</dbReference>
<proteinExistence type="predicted"/>
<dbReference type="Gene3D" id="1.25.40.10">
    <property type="entry name" value="Tetratricopeptide repeat domain"/>
    <property type="match status" value="1"/>
</dbReference>